<evidence type="ECO:0000256" key="2">
    <source>
        <dbReference type="ARBA" id="ARBA00023015"/>
    </source>
</evidence>
<dbReference type="InterPro" id="IPR028651">
    <property type="entry name" value="ING_fam"/>
</dbReference>
<evidence type="ECO:0000313" key="6">
    <source>
        <dbReference type="Proteomes" id="UP000887540"/>
    </source>
</evidence>
<dbReference type="Pfam" id="PF12998">
    <property type="entry name" value="ING"/>
    <property type="match status" value="1"/>
</dbReference>
<dbReference type="WBParaSite" id="ACRNAN_scaffold1308.g22609.t1">
    <property type="protein sequence ID" value="ACRNAN_scaffold1308.g22609.t1"/>
    <property type="gene ID" value="ACRNAN_scaffold1308.g22609"/>
</dbReference>
<name>A0A914CR59_9BILA</name>
<evidence type="ECO:0000256" key="1">
    <source>
        <dbReference type="ARBA" id="ARBA00022853"/>
    </source>
</evidence>
<evidence type="ECO:0000256" key="3">
    <source>
        <dbReference type="ARBA" id="ARBA00023163"/>
    </source>
</evidence>
<feature type="domain" description="Inhibitor of growth protein N-terminal histone-binding" evidence="5">
    <location>
        <begin position="3"/>
        <end position="104"/>
    </location>
</feature>
<proteinExistence type="predicted"/>
<feature type="region of interest" description="Disordered" evidence="4">
    <location>
        <begin position="168"/>
        <end position="187"/>
    </location>
</feature>
<dbReference type="InterPro" id="IPR024610">
    <property type="entry name" value="ING_N_histone-binding"/>
</dbReference>
<keyword evidence="3" id="KW-0804">Transcription</keyword>
<dbReference type="CDD" id="cd16858">
    <property type="entry name" value="ING_ING3_Yng2p"/>
    <property type="match status" value="1"/>
</dbReference>
<dbReference type="PANTHER" id="PTHR10333">
    <property type="entry name" value="INHIBITOR OF GROWTH PROTEIN"/>
    <property type="match status" value="1"/>
</dbReference>
<evidence type="ECO:0000256" key="4">
    <source>
        <dbReference type="SAM" id="MobiDB-lite"/>
    </source>
</evidence>
<keyword evidence="2" id="KW-0805">Transcription regulation</keyword>
<organism evidence="6 7">
    <name type="scientific">Acrobeloides nanus</name>
    <dbReference type="NCBI Taxonomy" id="290746"/>
    <lineage>
        <taxon>Eukaryota</taxon>
        <taxon>Metazoa</taxon>
        <taxon>Ecdysozoa</taxon>
        <taxon>Nematoda</taxon>
        <taxon>Chromadorea</taxon>
        <taxon>Rhabditida</taxon>
        <taxon>Tylenchina</taxon>
        <taxon>Cephalobomorpha</taxon>
        <taxon>Cephaloboidea</taxon>
        <taxon>Cephalobidae</taxon>
        <taxon>Acrobeloides</taxon>
    </lineage>
</organism>
<dbReference type="SMART" id="SM01408">
    <property type="entry name" value="ING"/>
    <property type="match status" value="1"/>
</dbReference>
<dbReference type="GO" id="GO:0006325">
    <property type="term" value="P:chromatin organization"/>
    <property type="evidence" value="ECO:0007669"/>
    <property type="project" value="UniProtKB-KW"/>
</dbReference>
<dbReference type="AlphaFoldDB" id="A0A914CR59"/>
<dbReference type="Gene3D" id="6.10.140.1740">
    <property type="match status" value="1"/>
</dbReference>
<protein>
    <submittedName>
        <fullName evidence="7">Inhibitor of growth protein N-terminal histone-binding domain-containing protein</fullName>
    </submittedName>
</protein>
<accession>A0A914CR59</accession>
<evidence type="ECO:0000259" key="5">
    <source>
        <dbReference type="SMART" id="SM01408"/>
    </source>
</evidence>
<dbReference type="PANTHER" id="PTHR10333:SF103">
    <property type="entry name" value="INHIBITOR OF GROWTH PROTEIN 3"/>
    <property type="match status" value="1"/>
</dbReference>
<dbReference type="Proteomes" id="UP000887540">
    <property type="component" value="Unplaced"/>
</dbReference>
<sequence length="187" mass="21377">MHYLEDDIELLETLPPELKAQCCEMRDIDSRIEKGLAHIREASREFFDAIDNLTAEERETRYQKIKADYSMVRELSEEKVHIAEFLHTMMEKYGDRVSKDLSEFKCELEADSPGVTAQIEQEFIVGVEDLNNEEILFEDKFLPSTSRMNGHGTSKGLSTPELLLANTSMRSRSSTATSLENMPPPKV</sequence>
<keyword evidence="1" id="KW-0156">Chromatin regulator</keyword>
<keyword evidence="6" id="KW-1185">Reference proteome</keyword>
<feature type="compositionally biased region" description="Low complexity" evidence="4">
    <location>
        <begin position="168"/>
        <end position="178"/>
    </location>
</feature>
<evidence type="ECO:0000313" key="7">
    <source>
        <dbReference type="WBParaSite" id="ACRNAN_scaffold1308.g22609.t1"/>
    </source>
</evidence>
<reference evidence="7" key="1">
    <citation type="submission" date="2022-11" db="UniProtKB">
        <authorList>
            <consortium name="WormBaseParasite"/>
        </authorList>
    </citation>
    <scope>IDENTIFICATION</scope>
</reference>